<dbReference type="PROSITE" id="PS50937">
    <property type="entry name" value="HTH_MERR_2"/>
    <property type="match status" value="1"/>
</dbReference>
<dbReference type="Pfam" id="PF00376">
    <property type="entry name" value="MerR"/>
    <property type="match status" value="1"/>
</dbReference>
<evidence type="ECO:0000313" key="4">
    <source>
        <dbReference type="Proteomes" id="UP001626628"/>
    </source>
</evidence>
<gene>
    <name evidence="3" type="ORF">WAB15_01855</name>
</gene>
<evidence type="ECO:0000256" key="1">
    <source>
        <dbReference type="ARBA" id="ARBA00023125"/>
    </source>
</evidence>
<reference evidence="3 4" key="1">
    <citation type="submission" date="2024-03" db="EMBL/GenBank/DDBJ databases">
        <title>The complete genome of Streptomyces sirii sp.nov.</title>
        <authorList>
            <person name="Zakalyukina Y.V."/>
            <person name="Belik A.R."/>
            <person name="Biryukov M.V."/>
            <person name="Baturina O.A."/>
            <person name="Kabilov M.R."/>
        </authorList>
    </citation>
    <scope>NUCLEOTIDE SEQUENCE [LARGE SCALE GENOMIC DNA]</scope>
    <source>
        <strain evidence="3 4">BP-8</strain>
    </source>
</reference>
<dbReference type="EMBL" id="CP147982">
    <property type="protein sequence ID" value="WXK74813.1"/>
    <property type="molecule type" value="Genomic_DNA"/>
</dbReference>
<dbReference type="CDD" id="cd00592">
    <property type="entry name" value="HTH_MerR-like"/>
    <property type="match status" value="1"/>
</dbReference>
<dbReference type="Gene3D" id="1.10.1660.10">
    <property type="match status" value="1"/>
</dbReference>
<keyword evidence="4" id="KW-1185">Reference proteome</keyword>
<dbReference type="InterPro" id="IPR047057">
    <property type="entry name" value="MerR_fam"/>
</dbReference>
<dbReference type="SMART" id="SM00422">
    <property type="entry name" value="HTH_MERR"/>
    <property type="match status" value="1"/>
</dbReference>
<dbReference type="PANTHER" id="PTHR30204:SF93">
    <property type="entry name" value="HTH MERR-TYPE DOMAIN-CONTAINING PROTEIN"/>
    <property type="match status" value="1"/>
</dbReference>
<dbReference type="InterPro" id="IPR000551">
    <property type="entry name" value="MerR-type_HTH_dom"/>
</dbReference>
<dbReference type="Proteomes" id="UP001626628">
    <property type="component" value="Chromosome"/>
</dbReference>
<sequence>MVQPCPRGKVKCDDGRVITIGQLARYVGVSIKTIRVYHNKGLLPEPDRDASGYRRYGANDAIELIKIRTLAEAGVPLARIRDLRSTTAEEFQQALREIDDELTGRIRGLQATQGRLRQLATGHLAPLPAEVGAHLEHLAGWGFTPRWVDLQRDLWILVFATYPDHALTLFQDQAVSLADPALRQLFLDYDHAHDLDADDPRIDGLAHRIAEATRARYGPEDPPELDAASEIPALIQGTVNASSPAWQRLDILIRAQLDA</sequence>
<dbReference type="InterPro" id="IPR009061">
    <property type="entry name" value="DNA-bd_dom_put_sf"/>
</dbReference>
<dbReference type="PRINTS" id="PR00040">
    <property type="entry name" value="HTHMERR"/>
</dbReference>
<dbReference type="PANTHER" id="PTHR30204">
    <property type="entry name" value="REDOX-CYCLING DRUG-SENSING TRANSCRIPTIONAL ACTIVATOR SOXR"/>
    <property type="match status" value="1"/>
</dbReference>
<dbReference type="RefSeq" id="WP_407285035.1">
    <property type="nucleotide sequence ID" value="NZ_CP147982.1"/>
</dbReference>
<proteinExistence type="predicted"/>
<organism evidence="3 4">
    <name type="scientific">Streptomyces sirii</name>
    <dbReference type="NCBI Taxonomy" id="3127701"/>
    <lineage>
        <taxon>Bacteria</taxon>
        <taxon>Bacillati</taxon>
        <taxon>Actinomycetota</taxon>
        <taxon>Actinomycetes</taxon>
        <taxon>Kitasatosporales</taxon>
        <taxon>Streptomycetaceae</taxon>
        <taxon>Streptomyces</taxon>
    </lineage>
</organism>
<feature type="domain" description="HTH merR-type" evidence="2">
    <location>
        <begin position="17"/>
        <end position="86"/>
    </location>
</feature>
<keyword evidence="1" id="KW-0238">DNA-binding</keyword>
<dbReference type="SUPFAM" id="SSF46955">
    <property type="entry name" value="Putative DNA-binding domain"/>
    <property type="match status" value="1"/>
</dbReference>
<protein>
    <submittedName>
        <fullName evidence="3">MerR family transcriptional regulator</fullName>
    </submittedName>
</protein>
<name>A0ABZ2QF97_9ACTN</name>
<evidence type="ECO:0000313" key="3">
    <source>
        <dbReference type="EMBL" id="WXK74813.1"/>
    </source>
</evidence>
<accession>A0ABZ2QF97</accession>
<evidence type="ECO:0000259" key="2">
    <source>
        <dbReference type="PROSITE" id="PS50937"/>
    </source>
</evidence>